<evidence type="ECO:0000256" key="6">
    <source>
        <dbReference type="SAM" id="MobiDB-lite"/>
    </source>
</evidence>
<evidence type="ECO:0000256" key="2">
    <source>
        <dbReference type="ARBA" id="ARBA00006076"/>
    </source>
</evidence>
<evidence type="ECO:0000256" key="1">
    <source>
        <dbReference type="ARBA" id="ARBA00004123"/>
    </source>
</evidence>
<keyword evidence="5" id="KW-0539">Nucleus</keyword>
<evidence type="ECO:0000313" key="7">
    <source>
        <dbReference type="EMBL" id="JAQ00478.1"/>
    </source>
</evidence>
<dbReference type="GO" id="GO:0046540">
    <property type="term" value="C:U4/U6 x U5 tri-snRNP complex"/>
    <property type="evidence" value="ECO:0007669"/>
    <property type="project" value="InterPro"/>
</dbReference>
<protein>
    <submittedName>
        <fullName evidence="7">U4/U6.U5 tri-snRNP-associated protein 1</fullName>
    </submittedName>
</protein>
<organism evidence="7">
    <name type="scientific">Lygus hesperus</name>
    <name type="common">Western plant bug</name>
    <dbReference type="NCBI Taxonomy" id="30085"/>
    <lineage>
        <taxon>Eukaryota</taxon>
        <taxon>Metazoa</taxon>
        <taxon>Ecdysozoa</taxon>
        <taxon>Arthropoda</taxon>
        <taxon>Hexapoda</taxon>
        <taxon>Insecta</taxon>
        <taxon>Pterygota</taxon>
        <taxon>Neoptera</taxon>
        <taxon>Paraneoptera</taxon>
        <taxon>Hemiptera</taxon>
        <taxon>Heteroptera</taxon>
        <taxon>Panheteroptera</taxon>
        <taxon>Cimicomorpha</taxon>
        <taxon>Miridae</taxon>
        <taxon>Mirini</taxon>
        <taxon>Lygus</taxon>
    </lineage>
</organism>
<feature type="region of interest" description="Disordered" evidence="6">
    <location>
        <begin position="1"/>
        <end position="25"/>
    </location>
</feature>
<proteinExistence type="inferred from homology"/>
<dbReference type="InterPro" id="IPR045347">
    <property type="entry name" value="HIND"/>
</dbReference>
<comment type="subcellular location">
    <subcellularLocation>
        <location evidence="1">Nucleus</location>
    </subcellularLocation>
</comment>
<keyword evidence="3" id="KW-0507">mRNA processing</keyword>
<dbReference type="GO" id="GO:0000481">
    <property type="term" value="P:maturation of 5S rRNA"/>
    <property type="evidence" value="ECO:0007669"/>
    <property type="project" value="TreeGrafter"/>
</dbReference>
<evidence type="ECO:0000256" key="5">
    <source>
        <dbReference type="ARBA" id="ARBA00023242"/>
    </source>
</evidence>
<accession>A0A146KW53</accession>
<feature type="non-terminal residue" evidence="7">
    <location>
        <position position="317"/>
    </location>
</feature>
<dbReference type="PANTHER" id="PTHR14152">
    <property type="entry name" value="SQUAMOUS CELL CARCINOMA ANTIGEN RECOGNISED BY CYTOTOXIC T LYMPHOCYTES"/>
    <property type="match status" value="1"/>
</dbReference>
<keyword evidence="4" id="KW-0508">mRNA splicing</keyword>
<dbReference type="Pfam" id="PF03343">
    <property type="entry name" value="SART-1"/>
    <property type="match status" value="1"/>
</dbReference>
<reference evidence="7" key="1">
    <citation type="journal article" date="2016" name="Gigascience">
        <title>De novo construction of an expanded transcriptome assembly for the western tarnished plant bug, Lygus hesperus.</title>
        <authorList>
            <person name="Tassone E.E."/>
            <person name="Geib S.M."/>
            <person name="Hall B."/>
            <person name="Fabrick J.A."/>
            <person name="Brent C.S."/>
            <person name="Hull J.J."/>
        </authorList>
    </citation>
    <scope>NUCLEOTIDE SEQUENCE</scope>
</reference>
<name>A0A146KW53_LYGHE</name>
<feature type="non-terminal residue" evidence="7">
    <location>
        <position position="1"/>
    </location>
</feature>
<evidence type="ECO:0000256" key="4">
    <source>
        <dbReference type="ARBA" id="ARBA00023187"/>
    </source>
</evidence>
<dbReference type="AlphaFoldDB" id="A0A146KW53"/>
<dbReference type="Pfam" id="PF19252">
    <property type="entry name" value="HIND"/>
    <property type="match status" value="1"/>
</dbReference>
<dbReference type="EMBL" id="GDHC01018151">
    <property type="protein sequence ID" value="JAQ00478.1"/>
    <property type="molecule type" value="Transcribed_RNA"/>
</dbReference>
<comment type="similarity">
    <text evidence="2">Belongs to the SNU66/SART1 family.</text>
</comment>
<sequence length="317" mass="35253">ITAARSPSPPPPPAIVAPPAGGAEKTLSVDETNALRAKLGLKPLAVASSDPPAQKSRPANVILCPETNVEFVHKPAESLTQKKLSEKLRHKIAERKEKRQFEKKLSAIKSLGAESDDENSAVNWVKKSRLMEEERLKALLKAKELDEMDEVFGIGDLVEEEIKKEKISAYTGADLRGLKVEHDMETFAEGKSVILTLKDKGVLEEDDDALINVNMVDDERYKKNVLVKKKMNKPFGYNAVDNGDLDDEGPEGVLSKYDEEIEGIKKSSFKLGESSSERTKMKLKHMLREDKKVTLVSLNTTEMKLANDYLTPDEIKI</sequence>
<dbReference type="GO" id="GO:0045292">
    <property type="term" value="P:mRNA cis splicing, via spliceosome"/>
    <property type="evidence" value="ECO:0007669"/>
    <property type="project" value="TreeGrafter"/>
</dbReference>
<evidence type="ECO:0000256" key="3">
    <source>
        <dbReference type="ARBA" id="ARBA00022664"/>
    </source>
</evidence>
<dbReference type="PANTHER" id="PTHR14152:SF5">
    <property type="entry name" value="U4_U6.U5 TRI-SNRNP-ASSOCIATED PROTEIN 1"/>
    <property type="match status" value="1"/>
</dbReference>
<feature type="compositionally biased region" description="Pro residues" evidence="6">
    <location>
        <begin position="7"/>
        <end position="16"/>
    </location>
</feature>
<dbReference type="InterPro" id="IPR005011">
    <property type="entry name" value="SNU66/SART1"/>
</dbReference>
<gene>
    <name evidence="7" type="primary">SART1_1</name>
    <name evidence="7" type="ORF">g.77225</name>
</gene>